<evidence type="ECO:0000313" key="2">
    <source>
        <dbReference type="EMBL" id="KAI9173876.1"/>
    </source>
</evidence>
<organism evidence="2 3">
    <name type="scientific">Acer negundo</name>
    <name type="common">Box elder</name>
    <dbReference type="NCBI Taxonomy" id="4023"/>
    <lineage>
        <taxon>Eukaryota</taxon>
        <taxon>Viridiplantae</taxon>
        <taxon>Streptophyta</taxon>
        <taxon>Embryophyta</taxon>
        <taxon>Tracheophyta</taxon>
        <taxon>Spermatophyta</taxon>
        <taxon>Magnoliopsida</taxon>
        <taxon>eudicotyledons</taxon>
        <taxon>Gunneridae</taxon>
        <taxon>Pentapetalae</taxon>
        <taxon>rosids</taxon>
        <taxon>malvids</taxon>
        <taxon>Sapindales</taxon>
        <taxon>Sapindaceae</taxon>
        <taxon>Hippocastanoideae</taxon>
        <taxon>Acereae</taxon>
        <taxon>Acer</taxon>
    </lineage>
</organism>
<gene>
    <name evidence="2" type="ORF">LWI28_007977</name>
</gene>
<dbReference type="AlphaFoldDB" id="A0AAD5IQ34"/>
<evidence type="ECO:0000313" key="3">
    <source>
        <dbReference type="Proteomes" id="UP001064489"/>
    </source>
</evidence>
<dbReference type="Proteomes" id="UP001064489">
    <property type="component" value="Chromosome 8"/>
</dbReference>
<protein>
    <recommendedName>
        <fullName evidence="1">DUF4283 domain-containing protein</fullName>
    </recommendedName>
</protein>
<reference evidence="2" key="1">
    <citation type="journal article" date="2022" name="Plant J.">
        <title>Strategies of tolerance reflected in two North American maple genomes.</title>
        <authorList>
            <person name="McEvoy S.L."/>
            <person name="Sezen U.U."/>
            <person name="Trouern-Trend A."/>
            <person name="McMahon S.M."/>
            <person name="Schaberg P.G."/>
            <person name="Yang J."/>
            <person name="Wegrzyn J.L."/>
            <person name="Swenson N.G."/>
        </authorList>
    </citation>
    <scope>NUCLEOTIDE SEQUENCE</scope>
    <source>
        <strain evidence="2">91603</strain>
    </source>
</reference>
<name>A0AAD5IQ34_ACENE</name>
<dbReference type="InterPro" id="IPR025558">
    <property type="entry name" value="DUF4283"/>
</dbReference>
<feature type="domain" description="DUF4283" evidence="1">
    <location>
        <begin position="34"/>
        <end position="109"/>
    </location>
</feature>
<proteinExistence type="predicted"/>
<accession>A0AAD5IQ34</accession>
<evidence type="ECO:0000259" key="1">
    <source>
        <dbReference type="Pfam" id="PF14111"/>
    </source>
</evidence>
<reference evidence="2" key="2">
    <citation type="submission" date="2023-02" db="EMBL/GenBank/DDBJ databases">
        <authorList>
            <person name="Swenson N.G."/>
            <person name="Wegrzyn J.L."/>
            <person name="Mcevoy S.L."/>
        </authorList>
    </citation>
    <scope>NUCLEOTIDE SEQUENCE</scope>
    <source>
        <strain evidence="2">91603</strain>
        <tissue evidence="2">Leaf</tissue>
    </source>
</reference>
<comment type="caution">
    <text evidence="2">The sequence shown here is derived from an EMBL/GenBank/DDBJ whole genome shotgun (WGS) entry which is preliminary data.</text>
</comment>
<keyword evidence="3" id="KW-1185">Reference proteome</keyword>
<dbReference type="Pfam" id="PF14111">
    <property type="entry name" value="DUF4283"/>
    <property type="match status" value="1"/>
</dbReference>
<sequence>MDSYDIAWLRASLSISSRYGPIKLLNDKLMVEAKQKLSLCTVGKILSSRRVNKDAFMRVIGKIWQVKSGLDIESVSGNIFTFHFREIYDLERVISGDPWSFDNALLAMEKPIGNGTNWKWKNLSVEFRSSIVSNDEETAANLCKFRNFKEFLIETGSQEISSIRNIETVHRVRVIKTGHRNGSSRLANAGYIWKLL</sequence>
<dbReference type="EMBL" id="JAJSOW010000103">
    <property type="protein sequence ID" value="KAI9173876.1"/>
    <property type="molecule type" value="Genomic_DNA"/>
</dbReference>